<dbReference type="FunCoup" id="A0A132B948">
    <property type="interactions" value="350"/>
</dbReference>
<dbReference type="Pfam" id="PF07743">
    <property type="entry name" value="HSCB_C"/>
    <property type="match status" value="1"/>
</dbReference>
<evidence type="ECO:0000256" key="3">
    <source>
        <dbReference type="SAM" id="MobiDB-lite"/>
    </source>
</evidence>
<dbReference type="InParanoid" id="A0A132B948"/>
<dbReference type="SUPFAM" id="SSF47144">
    <property type="entry name" value="HSC20 (HSCB), C-terminal oligomerisation domain"/>
    <property type="match status" value="1"/>
</dbReference>
<protein>
    <submittedName>
        <fullName evidence="5">Co-chaperone Hsc20</fullName>
    </submittedName>
</protein>
<dbReference type="SUPFAM" id="SSF46565">
    <property type="entry name" value="Chaperone J-domain"/>
    <property type="match status" value="1"/>
</dbReference>
<dbReference type="InterPro" id="IPR036869">
    <property type="entry name" value="J_dom_sf"/>
</dbReference>
<feature type="compositionally biased region" description="Basic and acidic residues" evidence="3">
    <location>
        <begin position="202"/>
        <end position="219"/>
    </location>
</feature>
<organism evidence="5 6">
    <name type="scientific">Mollisia scopiformis</name>
    <name type="common">Conifer needle endophyte fungus</name>
    <name type="synonym">Phialocephala scopiformis</name>
    <dbReference type="NCBI Taxonomy" id="149040"/>
    <lineage>
        <taxon>Eukaryota</taxon>
        <taxon>Fungi</taxon>
        <taxon>Dikarya</taxon>
        <taxon>Ascomycota</taxon>
        <taxon>Pezizomycotina</taxon>
        <taxon>Leotiomycetes</taxon>
        <taxon>Helotiales</taxon>
        <taxon>Mollisiaceae</taxon>
        <taxon>Mollisia</taxon>
    </lineage>
</organism>
<evidence type="ECO:0000256" key="2">
    <source>
        <dbReference type="ARBA" id="ARBA00023186"/>
    </source>
</evidence>
<evidence type="ECO:0000259" key="4">
    <source>
        <dbReference type="SMART" id="SM00271"/>
    </source>
</evidence>
<dbReference type="AlphaFoldDB" id="A0A132B948"/>
<reference evidence="5 6" key="1">
    <citation type="submission" date="2015-10" db="EMBL/GenBank/DDBJ databases">
        <title>Full genome of DAOMC 229536 Phialocephala scopiformis, a fungal endophyte of spruce producing the potent anti-insectan compound rugulosin.</title>
        <authorList>
            <consortium name="DOE Joint Genome Institute"/>
            <person name="Walker A.K."/>
            <person name="Frasz S.L."/>
            <person name="Seifert K.A."/>
            <person name="Miller J.D."/>
            <person name="Mondo S.J."/>
            <person name="Labutti K."/>
            <person name="Lipzen A."/>
            <person name="Dockter R."/>
            <person name="Kennedy M."/>
            <person name="Grigoriev I.V."/>
            <person name="Spatafora J.W."/>
        </authorList>
    </citation>
    <scope>NUCLEOTIDE SEQUENCE [LARGE SCALE GENOMIC DNA]</scope>
    <source>
        <strain evidence="5 6">CBS 120377</strain>
    </source>
</reference>
<dbReference type="RefSeq" id="XP_018062874.1">
    <property type="nucleotide sequence ID" value="XM_018211215.1"/>
</dbReference>
<feature type="compositionally biased region" description="Low complexity" evidence="3">
    <location>
        <begin position="62"/>
        <end position="82"/>
    </location>
</feature>
<dbReference type="GO" id="GO:0005739">
    <property type="term" value="C:mitochondrion"/>
    <property type="evidence" value="ECO:0007669"/>
    <property type="project" value="TreeGrafter"/>
</dbReference>
<evidence type="ECO:0000313" key="5">
    <source>
        <dbReference type="EMBL" id="KUJ08519.1"/>
    </source>
</evidence>
<dbReference type="Gene3D" id="1.20.1280.20">
    <property type="entry name" value="HscB, C-terminal domain"/>
    <property type="match status" value="1"/>
</dbReference>
<keyword evidence="6" id="KW-1185">Reference proteome</keyword>
<evidence type="ECO:0000313" key="6">
    <source>
        <dbReference type="Proteomes" id="UP000070700"/>
    </source>
</evidence>
<dbReference type="PANTHER" id="PTHR14021">
    <property type="entry name" value="IRON-SULFUR CLUSTER CO-CHAPERONE PROTEIN HSCB"/>
    <property type="match status" value="1"/>
</dbReference>
<dbReference type="InterPro" id="IPR001623">
    <property type="entry name" value="DnaJ_domain"/>
</dbReference>
<feature type="compositionally biased region" description="Low complexity" evidence="3">
    <location>
        <begin position="1"/>
        <end position="25"/>
    </location>
</feature>
<dbReference type="InterPro" id="IPR004640">
    <property type="entry name" value="HscB"/>
</dbReference>
<accession>A0A132B948</accession>
<sequence>MRTSLRRSQQLLQTSSLSTRRNLTTPHPRELPAPRQVCQACHRPLLSSPKAQQPQRERRLKSSSSATTASQTTPQSESTTSPIPKTHYDLFPQTLSQGPPPSGPFAIDLRALRKEFLQLQSKSHPDLFPPHLKTRAEATSSLINTAYKTLQSPLLRAQYLLSLQGIETADDETAKVEDAELLMEVMEAREAVESAEEEEELVAVREENEERVRDTEERLGERFEQGDWEGARGEAVRLRYWVNVRESIHGWEQGK</sequence>
<feature type="region of interest" description="Disordered" evidence="3">
    <location>
        <begin position="1"/>
        <end position="105"/>
    </location>
</feature>
<dbReference type="GO" id="GO:0001671">
    <property type="term" value="F:ATPase activator activity"/>
    <property type="evidence" value="ECO:0007669"/>
    <property type="project" value="InterPro"/>
</dbReference>
<dbReference type="GO" id="GO:0044571">
    <property type="term" value="P:[2Fe-2S] cluster assembly"/>
    <property type="evidence" value="ECO:0007669"/>
    <property type="project" value="InterPro"/>
</dbReference>
<evidence type="ECO:0000256" key="1">
    <source>
        <dbReference type="ARBA" id="ARBA00010476"/>
    </source>
</evidence>
<keyword evidence="2" id="KW-0143">Chaperone</keyword>
<dbReference type="GeneID" id="28820941"/>
<dbReference type="Gene3D" id="1.10.287.110">
    <property type="entry name" value="DnaJ domain"/>
    <property type="match status" value="1"/>
</dbReference>
<dbReference type="EMBL" id="KQ947435">
    <property type="protein sequence ID" value="KUJ08519.1"/>
    <property type="molecule type" value="Genomic_DNA"/>
</dbReference>
<dbReference type="SMART" id="SM00271">
    <property type="entry name" value="DnaJ"/>
    <property type="match status" value="1"/>
</dbReference>
<feature type="domain" description="J" evidence="4">
    <location>
        <begin position="85"/>
        <end position="155"/>
    </location>
</feature>
<dbReference type="InterPro" id="IPR009073">
    <property type="entry name" value="HscB_oligo_C"/>
</dbReference>
<dbReference type="PANTHER" id="PTHR14021:SF15">
    <property type="entry name" value="IRON-SULFUR CLUSTER CO-CHAPERONE PROTEIN HSCB"/>
    <property type="match status" value="1"/>
</dbReference>
<feature type="region of interest" description="Disordered" evidence="3">
    <location>
        <begin position="194"/>
        <end position="219"/>
    </location>
</feature>
<feature type="non-terminal residue" evidence="5">
    <location>
        <position position="255"/>
    </location>
</feature>
<dbReference type="KEGG" id="psco:LY89DRAFT_629670"/>
<dbReference type="InterPro" id="IPR036386">
    <property type="entry name" value="HscB_C_sf"/>
</dbReference>
<proteinExistence type="inferred from homology"/>
<name>A0A132B948_MOLSC</name>
<dbReference type="OrthoDB" id="448954at2759"/>
<dbReference type="NCBIfam" id="TIGR00714">
    <property type="entry name" value="hscB"/>
    <property type="match status" value="1"/>
</dbReference>
<comment type="similarity">
    <text evidence="1">Belongs to the HscB family.</text>
</comment>
<dbReference type="GO" id="GO:0051259">
    <property type="term" value="P:protein complex oligomerization"/>
    <property type="evidence" value="ECO:0007669"/>
    <property type="project" value="InterPro"/>
</dbReference>
<dbReference type="STRING" id="149040.A0A132B948"/>
<gene>
    <name evidence="5" type="ORF">LY89DRAFT_629670</name>
</gene>
<dbReference type="Proteomes" id="UP000070700">
    <property type="component" value="Unassembled WGS sequence"/>
</dbReference>
<dbReference type="GO" id="GO:0051087">
    <property type="term" value="F:protein-folding chaperone binding"/>
    <property type="evidence" value="ECO:0007669"/>
    <property type="project" value="InterPro"/>
</dbReference>